<organism evidence="1 2">
    <name type="scientific">Phytophthora sojae (strain P6497)</name>
    <name type="common">Soybean stem and root rot agent</name>
    <name type="synonym">Phytophthora megasperma f. sp. glycines</name>
    <dbReference type="NCBI Taxonomy" id="1094619"/>
    <lineage>
        <taxon>Eukaryota</taxon>
        <taxon>Sar</taxon>
        <taxon>Stramenopiles</taxon>
        <taxon>Oomycota</taxon>
        <taxon>Peronosporomycetes</taxon>
        <taxon>Peronosporales</taxon>
        <taxon>Peronosporaceae</taxon>
        <taxon>Phytophthora</taxon>
    </lineage>
</organism>
<keyword evidence="2" id="KW-1185">Reference proteome</keyword>
<accession>G5A441</accession>
<dbReference type="EMBL" id="JH159159">
    <property type="protein sequence ID" value="EGZ09487.1"/>
    <property type="molecule type" value="Genomic_DNA"/>
</dbReference>
<protein>
    <submittedName>
        <fullName evidence="1">Uncharacterized protein</fullName>
    </submittedName>
</protein>
<sequence length="108" mass="11410">MAADWILGQQSRSFQALLAAGPLAAGLRVLLGPVCCWALCAAVPRVLQCRLCCWGLCAAGPSALLGRLCCWAVCAAGPCVLLTPGHLLLGYVRCWDVFWVAPVRSRGV</sequence>
<evidence type="ECO:0000313" key="1">
    <source>
        <dbReference type="EMBL" id="EGZ09487.1"/>
    </source>
</evidence>
<dbReference type="GeneID" id="20647539"/>
<reference evidence="1 2" key="1">
    <citation type="journal article" date="2006" name="Science">
        <title>Phytophthora genome sequences uncover evolutionary origins and mechanisms of pathogenesis.</title>
        <authorList>
            <person name="Tyler B.M."/>
            <person name="Tripathy S."/>
            <person name="Zhang X."/>
            <person name="Dehal P."/>
            <person name="Jiang R.H."/>
            <person name="Aerts A."/>
            <person name="Arredondo F.D."/>
            <person name="Baxter L."/>
            <person name="Bensasson D."/>
            <person name="Beynon J.L."/>
            <person name="Chapman J."/>
            <person name="Damasceno C.M."/>
            <person name="Dorrance A.E."/>
            <person name="Dou D."/>
            <person name="Dickerman A.W."/>
            <person name="Dubchak I.L."/>
            <person name="Garbelotto M."/>
            <person name="Gijzen M."/>
            <person name="Gordon S.G."/>
            <person name="Govers F."/>
            <person name="Grunwald N.J."/>
            <person name="Huang W."/>
            <person name="Ivors K.L."/>
            <person name="Jones R.W."/>
            <person name="Kamoun S."/>
            <person name="Krampis K."/>
            <person name="Lamour K.H."/>
            <person name="Lee M.K."/>
            <person name="McDonald W.H."/>
            <person name="Medina M."/>
            <person name="Meijer H.J."/>
            <person name="Nordberg E.K."/>
            <person name="Maclean D.J."/>
            <person name="Ospina-Giraldo M.D."/>
            <person name="Morris P.F."/>
            <person name="Phuntumart V."/>
            <person name="Putnam N.H."/>
            <person name="Rash S."/>
            <person name="Rose J.K."/>
            <person name="Sakihama Y."/>
            <person name="Salamov A.A."/>
            <person name="Savidor A."/>
            <person name="Scheuring C.F."/>
            <person name="Smith B.M."/>
            <person name="Sobral B.W."/>
            <person name="Terry A."/>
            <person name="Torto-Alalibo T.A."/>
            <person name="Win J."/>
            <person name="Xu Z."/>
            <person name="Zhang H."/>
            <person name="Grigoriev I.V."/>
            <person name="Rokhsar D.S."/>
            <person name="Boore J.L."/>
        </authorList>
    </citation>
    <scope>NUCLEOTIDE SEQUENCE [LARGE SCALE GENOMIC DNA]</scope>
    <source>
        <strain evidence="1 2">P6497</strain>
    </source>
</reference>
<evidence type="ECO:0000313" key="2">
    <source>
        <dbReference type="Proteomes" id="UP000002640"/>
    </source>
</evidence>
<dbReference type="InParanoid" id="G5A441"/>
<proteinExistence type="predicted"/>
<dbReference type="AlphaFoldDB" id="G5A441"/>
<dbReference type="KEGG" id="psoj:PHYSODRAFT_338280"/>
<dbReference type="RefSeq" id="XP_009534348.1">
    <property type="nucleotide sequence ID" value="XM_009536053.1"/>
</dbReference>
<dbReference type="Proteomes" id="UP000002640">
    <property type="component" value="Unassembled WGS sequence"/>
</dbReference>
<gene>
    <name evidence="1" type="ORF">PHYSODRAFT_338280</name>
</gene>
<name>G5A441_PHYSP</name>